<name>A0A0R2B160_9LACO</name>
<comment type="caution">
    <text evidence="3">The sequence shown here is derived from an EMBL/GenBank/DDBJ whole genome shotgun (WGS) entry which is preliminary data.</text>
</comment>
<feature type="chain" id="PRO_5006415131" description="WxL domain-containing protein" evidence="1">
    <location>
        <begin position="30"/>
        <end position="199"/>
    </location>
</feature>
<evidence type="ECO:0000313" key="3">
    <source>
        <dbReference type="EMBL" id="KRM72959.1"/>
    </source>
</evidence>
<dbReference type="PATRIC" id="fig|1423727.3.peg.676"/>
<evidence type="ECO:0000259" key="2">
    <source>
        <dbReference type="Pfam" id="PF13731"/>
    </source>
</evidence>
<protein>
    <recommendedName>
        <fullName evidence="2">WxL domain-containing protein</fullName>
    </recommendedName>
</protein>
<dbReference type="EMBL" id="AYZQ01000001">
    <property type="protein sequence ID" value="KRM72959.1"/>
    <property type="molecule type" value="Genomic_DNA"/>
</dbReference>
<dbReference type="STRING" id="1423727.FC34_GL000673"/>
<gene>
    <name evidence="3" type="ORF">FC34_GL000673</name>
</gene>
<keyword evidence="4" id="KW-1185">Reference proteome</keyword>
<evidence type="ECO:0000256" key="1">
    <source>
        <dbReference type="SAM" id="SignalP"/>
    </source>
</evidence>
<proteinExistence type="predicted"/>
<dbReference type="InterPro" id="IPR027994">
    <property type="entry name" value="WxL_dom"/>
</dbReference>
<evidence type="ECO:0000313" key="4">
    <source>
        <dbReference type="Proteomes" id="UP000051672"/>
    </source>
</evidence>
<organism evidence="3 4">
    <name type="scientific">Lacticaseibacillus brantae DSM 23927</name>
    <dbReference type="NCBI Taxonomy" id="1423727"/>
    <lineage>
        <taxon>Bacteria</taxon>
        <taxon>Bacillati</taxon>
        <taxon>Bacillota</taxon>
        <taxon>Bacilli</taxon>
        <taxon>Lactobacillales</taxon>
        <taxon>Lactobacillaceae</taxon>
        <taxon>Lacticaseibacillus</taxon>
    </lineage>
</organism>
<feature type="domain" description="WxL" evidence="2">
    <location>
        <begin position="38"/>
        <end position="189"/>
    </location>
</feature>
<feature type="signal peptide" evidence="1">
    <location>
        <begin position="1"/>
        <end position="29"/>
    </location>
</feature>
<dbReference type="OrthoDB" id="2327088at2"/>
<accession>A0A0R2B160</accession>
<sequence length="199" mass="21377">MKGGQDMKHFAKIMAVLLIASLGSPTVSAVSTLGEINIDNTGGLRLLEVPDLEFEDVSLDRALDPIPVSSASRAGGSEGQLTVQDNRSTEAQGFHVNVSLRNFKCTIHGVPLQDVELWVDFTDGSDPLMISDTPATVWNKVYAANEGGAGMISLDSRDHSNSIIIPQQNEEIHEGTYIATLNWTLYDAPVGEIAQEVIG</sequence>
<dbReference type="AlphaFoldDB" id="A0A0R2B160"/>
<dbReference type="Pfam" id="PF13731">
    <property type="entry name" value="WxL"/>
    <property type="match status" value="1"/>
</dbReference>
<reference evidence="3 4" key="1">
    <citation type="journal article" date="2015" name="Genome Announc.">
        <title>Expanding the biotechnology potential of lactobacilli through comparative genomics of 213 strains and associated genera.</title>
        <authorList>
            <person name="Sun Z."/>
            <person name="Harris H.M."/>
            <person name="McCann A."/>
            <person name="Guo C."/>
            <person name="Argimon S."/>
            <person name="Zhang W."/>
            <person name="Yang X."/>
            <person name="Jeffery I.B."/>
            <person name="Cooney J.C."/>
            <person name="Kagawa T.F."/>
            <person name="Liu W."/>
            <person name="Song Y."/>
            <person name="Salvetti E."/>
            <person name="Wrobel A."/>
            <person name="Rasinkangas P."/>
            <person name="Parkhill J."/>
            <person name="Rea M.C."/>
            <person name="O'Sullivan O."/>
            <person name="Ritari J."/>
            <person name="Douillard F.P."/>
            <person name="Paul Ross R."/>
            <person name="Yang R."/>
            <person name="Briner A.E."/>
            <person name="Felis G.E."/>
            <person name="de Vos W.M."/>
            <person name="Barrangou R."/>
            <person name="Klaenhammer T.R."/>
            <person name="Caufield P.W."/>
            <person name="Cui Y."/>
            <person name="Zhang H."/>
            <person name="O'Toole P.W."/>
        </authorList>
    </citation>
    <scope>NUCLEOTIDE SEQUENCE [LARGE SCALE GENOMIC DNA]</scope>
    <source>
        <strain evidence="3 4">DSM 23927</strain>
    </source>
</reference>
<dbReference type="Proteomes" id="UP000051672">
    <property type="component" value="Unassembled WGS sequence"/>
</dbReference>
<keyword evidence="1" id="KW-0732">Signal</keyword>